<gene>
    <name evidence="2" type="ORF">NMALPHA522_1508</name>
</gene>
<sequence>MPVPPFSDDLSLRKPPQRLSENRFPSPFYKQTESPT</sequence>
<organism evidence="2">
    <name type="scientific">Neisseria meningitidis alpha522</name>
    <dbReference type="NCBI Taxonomy" id="996307"/>
    <lineage>
        <taxon>Bacteria</taxon>
        <taxon>Pseudomonadati</taxon>
        <taxon>Pseudomonadota</taxon>
        <taxon>Betaproteobacteria</taxon>
        <taxon>Neisseriales</taxon>
        <taxon>Neisseriaceae</taxon>
        <taxon>Neisseria</taxon>
    </lineage>
</organism>
<evidence type="ECO:0000313" key="2">
    <source>
        <dbReference type="EMBL" id="CCA45049.1"/>
    </source>
</evidence>
<protein>
    <submittedName>
        <fullName evidence="2">Uncharacterized protein</fullName>
    </submittedName>
</protein>
<accession>I4E6T1</accession>
<evidence type="ECO:0000256" key="1">
    <source>
        <dbReference type="SAM" id="MobiDB-lite"/>
    </source>
</evidence>
<proteinExistence type="predicted"/>
<reference evidence="2" key="1">
    <citation type="submission" date="2011-03" db="EMBL/GenBank/DDBJ databases">
        <title>Draft genome of Neisseria meningitidis strain alpha522.</title>
        <authorList>
            <person name="Schoen C."/>
            <person name="Blom J."/>
        </authorList>
    </citation>
    <scope>NUCLEOTIDE SEQUENCE</scope>
    <source>
        <strain evidence="2">Alpha522</strain>
    </source>
</reference>
<name>I4E6T1_NEIME</name>
<feature type="region of interest" description="Disordered" evidence="1">
    <location>
        <begin position="1"/>
        <end position="36"/>
    </location>
</feature>
<dbReference type="AlphaFoldDB" id="I4E6T1"/>
<dbReference type="EMBL" id="FR845715">
    <property type="protein sequence ID" value="CCA45049.1"/>
    <property type="molecule type" value="Genomic_DNA"/>
</dbReference>